<sequence>GLAWEKPSPGMGSAKEPEGLQVLSRQAGAEDTCDPSATSPGCSAAGECLPGSGCATGARAMRTGCVAESEAQGATSGSAAEKKLPSSTGPAPGTLLRDTGTEQSMAVATGSCGGPNGAAPACSPTGMGVPNAQKENTAPTSPLPDPSLKATNKDMGSAPAPAKHVAFVEPSTGTGTAELPTQEQPQEPSSTTPGQGKAKQSSAQGAAAGSSQQPQKAKQLCESYSFEVTPPQDAGTQDMGTQVDSRASLVSVALSPMSPPGGAAAFTFPKRETGSVAPRLEPSKKDAEMQVSMPVEMRSVATGPMTPVAKSPQTSYPEVQVKGTVVEVVEEAPEPIREVSWDEKGMTWEVYGASMEVEVLGMAIQKHLEKQIEEHGRQVVVTPQTTRTGSVKGAPRKGEAKRQPSVFRALLQNVRRPRCCSRTGPAME</sequence>
<feature type="non-terminal residue" evidence="4">
    <location>
        <position position="428"/>
    </location>
</feature>
<dbReference type="PANTHER" id="PTHR15718:SF7">
    <property type="entry name" value="G PROTEIN-REGULATED INDUCER OF NEURITE OUTGROWTH 1"/>
    <property type="match status" value="1"/>
</dbReference>
<comment type="caution">
    <text evidence="4">The sequence shown here is derived from an EMBL/GenBank/DDBJ whole genome shotgun (WGS) entry which is preliminary data.</text>
</comment>
<dbReference type="InterPro" id="IPR032745">
    <property type="entry name" value="GRIN_C"/>
</dbReference>
<feature type="non-terminal residue" evidence="4">
    <location>
        <position position="1"/>
    </location>
</feature>
<evidence type="ECO:0000259" key="3">
    <source>
        <dbReference type="Pfam" id="PF15235"/>
    </source>
</evidence>
<feature type="compositionally biased region" description="Polar residues" evidence="2">
    <location>
        <begin position="234"/>
        <end position="243"/>
    </location>
</feature>
<gene>
    <name evidence="4" type="primary">Gprin1</name>
    <name evidence="4" type="ORF">SCYSUP_R06191</name>
</gene>
<evidence type="ECO:0000256" key="1">
    <source>
        <dbReference type="ARBA" id="ARBA00002358"/>
    </source>
</evidence>
<dbReference type="AlphaFoldDB" id="A0A7L1Z1L4"/>
<evidence type="ECO:0000313" key="5">
    <source>
        <dbReference type="Proteomes" id="UP000580825"/>
    </source>
</evidence>
<organism evidence="4 5">
    <name type="scientific">Scytalopus superciliaris</name>
    <dbReference type="NCBI Taxonomy" id="312124"/>
    <lineage>
        <taxon>Eukaryota</taxon>
        <taxon>Metazoa</taxon>
        <taxon>Chordata</taxon>
        <taxon>Craniata</taxon>
        <taxon>Vertebrata</taxon>
        <taxon>Euteleostomi</taxon>
        <taxon>Archelosauria</taxon>
        <taxon>Archosauria</taxon>
        <taxon>Dinosauria</taxon>
        <taxon>Saurischia</taxon>
        <taxon>Theropoda</taxon>
        <taxon>Coelurosauria</taxon>
        <taxon>Aves</taxon>
        <taxon>Neognathae</taxon>
        <taxon>Neoaves</taxon>
        <taxon>Telluraves</taxon>
        <taxon>Australaves</taxon>
        <taxon>Passeriformes</taxon>
        <taxon>Rhinocryptidae</taxon>
        <taxon>Scytalopus</taxon>
    </lineage>
</organism>
<evidence type="ECO:0000313" key="4">
    <source>
        <dbReference type="EMBL" id="NXP27560.1"/>
    </source>
</evidence>
<dbReference type="GO" id="GO:0005886">
    <property type="term" value="C:plasma membrane"/>
    <property type="evidence" value="ECO:0007669"/>
    <property type="project" value="TreeGrafter"/>
</dbReference>
<feature type="compositionally biased region" description="Low complexity" evidence="2">
    <location>
        <begin position="194"/>
        <end position="218"/>
    </location>
</feature>
<protein>
    <submittedName>
        <fullName evidence="4">GRIN1 protein</fullName>
    </submittedName>
</protein>
<dbReference type="Proteomes" id="UP000580825">
    <property type="component" value="Unassembled WGS sequence"/>
</dbReference>
<comment type="function">
    <text evidence="1">May be involved in neurite outgrowth.</text>
</comment>
<feature type="compositionally biased region" description="Polar residues" evidence="2">
    <location>
        <begin position="171"/>
        <end position="193"/>
    </location>
</feature>
<evidence type="ECO:0000256" key="2">
    <source>
        <dbReference type="SAM" id="MobiDB-lite"/>
    </source>
</evidence>
<feature type="region of interest" description="Disordered" evidence="2">
    <location>
        <begin position="66"/>
        <end position="243"/>
    </location>
</feature>
<proteinExistence type="predicted"/>
<feature type="domain" description="G protein-regulated inducer of neurite outgrowth C-terminal" evidence="3">
    <location>
        <begin position="310"/>
        <end position="424"/>
    </location>
</feature>
<reference evidence="4 5" key="1">
    <citation type="submission" date="2019-09" db="EMBL/GenBank/DDBJ databases">
        <title>Bird 10,000 Genomes (B10K) Project - Family phase.</title>
        <authorList>
            <person name="Zhang G."/>
        </authorList>
    </citation>
    <scope>NUCLEOTIDE SEQUENCE [LARGE SCALE GENOMIC DNA]</scope>
    <source>
        <strain evidence="4">B10K-DU-002-46</strain>
        <tissue evidence="4">Muscle</tissue>
    </source>
</reference>
<dbReference type="GO" id="GO:0031175">
    <property type="term" value="P:neuron projection development"/>
    <property type="evidence" value="ECO:0007669"/>
    <property type="project" value="TreeGrafter"/>
</dbReference>
<keyword evidence="5" id="KW-1185">Reference proteome</keyword>
<dbReference type="EMBL" id="VXBX01008145">
    <property type="protein sequence ID" value="NXP27560.1"/>
    <property type="molecule type" value="Genomic_DNA"/>
</dbReference>
<name>A0A7L1Z1L4_9PASS</name>
<dbReference type="Pfam" id="PF15235">
    <property type="entry name" value="GRIN_C"/>
    <property type="match status" value="1"/>
</dbReference>
<feature type="region of interest" description="Disordered" evidence="2">
    <location>
        <begin position="25"/>
        <end position="46"/>
    </location>
</feature>
<accession>A0A7L1Z1L4</accession>
<dbReference type="InterPro" id="IPR026646">
    <property type="entry name" value="GPRIN2-like/GPRIN3"/>
</dbReference>
<dbReference type="PANTHER" id="PTHR15718">
    <property type="entry name" value="G PROTEIN-REGULATED INDUCER OF NEURITE OUTGROWTH C-TERMINAL DOMAIN-CONTAINING PROTEIN"/>
    <property type="match status" value="1"/>
</dbReference>
<feature type="region of interest" description="Disordered" evidence="2">
    <location>
        <begin position="384"/>
        <end position="405"/>
    </location>
</feature>